<dbReference type="AlphaFoldDB" id="A0A939F610"/>
<dbReference type="EMBL" id="JAFLRJ010000065">
    <property type="protein sequence ID" value="MBO0511662.1"/>
    <property type="molecule type" value="Genomic_DNA"/>
</dbReference>
<reference evidence="1" key="1">
    <citation type="submission" date="2021-03" db="EMBL/GenBank/DDBJ databases">
        <title>Streptomyces poriferae sp. nov., a novel marine sponge-derived Actinobacteria species with anti-MRSA activity.</title>
        <authorList>
            <person name="Sandoval-Powers M."/>
            <person name="Kralova S."/>
            <person name="Nguyen G.-S."/>
            <person name="Fawwal D."/>
            <person name="Degnes K."/>
            <person name="Klinkenberg G."/>
            <person name="Sletta H."/>
            <person name="Wentzel A."/>
            <person name="Liles M.R."/>
        </authorList>
    </citation>
    <scope>NUCLEOTIDE SEQUENCE</scope>
    <source>
        <strain evidence="1">DSM 41794</strain>
    </source>
</reference>
<evidence type="ECO:0000313" key="1">
    <source>
        <dbReference type="EMBL" id="MBO0511662.1"/>
    </source>
</evidence>
<gene>
    <name evidence="1" type="ORF">J0695_07525</name>
</gene>
<name>A0A939F610_9ACTN</name>
<proteinExistence type="predicted"/>
<organism evidence="1 2">
    <name type="scientific">Streptomyces beijiangensis</name>
    <dbReference type="NCBI Taxonomy" id="163361"/>
    <lineage>
        <taxon>Bacteria</taxon>
        <taxon>Bacillati</taxon>
        <taxon>Actinomycetota</taxon>
        <taxon>Actinomycetes</taxon>
        <taxon>Kitasatosporales</taxon>
        <taxon>Streptomycetaceae</taxon>
        <taxon>Streptomyces</taxon>
    </lineage>
</organism>
<sequence length="74" mass="7221">MVSDLLELLDGHLGVLGGAGGHGVASSPTSCPASGASELNCHVRVLSGVRDAVRARAAWARTSAGVRAAGRGAG</sequence>
<comment type="caution">
    <text evidence="1">The sequence shown here is derived from an EMBL/GenBank/DDBJ whole genome shotgun (WGS) entry which is preliminary data.</text>
</comment>
<feature type="non-terminal residue" evidence="1">
    <location>
        <position position="74"/>
    </location>
</feature>
<evidence type="ECO:0000313" key="2">
    <source>
        <dbReference type="Proteomes" id="UP000664167"/>
    </source>
</evidence>
<dbReference type="Proteomes" id="UP000664167">
    <property type="component" value="Unassembled WGS sequence"/>
</dbReference>
<accession>A0A939F610</accession>
<protein>
    <submittedName>
        <fullName evidence="1">Uncharacterized protein</fullName>
    </submittedName>
</protein>
<keyword evidence="2" id="KW-1185">Reference proteome</keyword>